<reference evidence="2 3" key="1">
    <citation type="journal article" date="2016" name="Genome Announc.">
        <title>Complete Genome Sequence of Aurantimicrobium minutum Type Strain KNCT, a Planktonic Ultramicrobacterium Isolated from River Water.</title>
        <authorList>
            <person name="Nakai R."/>
            <person name="Fujisawa T."/>
            <person name="Nakamura Y."/>
            <person name="Nishide H."/>
            <person name="Uchiyama I."/>
            <person name="Baba T."/>
            <person name="Toyoda A."/>
            <person name="Fujiyama A."/>
            <person name="Naganuma T."/>
            <person name="Niki H."/>
        </authorList>
    </citation>
    <scope>NUCLEOTIDE SEQUENCE [LARGE SCALE GENOMIC DNA]</scope>
    <source>
        <strain evidence="2 3">KNC</strain>
    </source>
</reference>
<evidence type="ECO:0000313" key="3">
    <source>
        <dbReference type="Proteomes" id="UP000243847"/>
    </source>
</evidence>
<gene>
    <name evidence="2" type="ORF">AUMI_110400</name>
</gene>
<dbReference type="OrthoDB" id="4231069at2"/>
<accession>A0A173LXK2</accession>
<comment type="similarity">
    <text evidence="1">Belongs to the WXG100 family.</text>
</comment>
<dbReference type="NCBIfam" id="TIGR03930">
    <property type="entry name" value="WXG100_ESAT6"/>
    <property type="match status" value="1"/>
</dbReference>
<dbReference type="KEGG" id="amin:AUMI_110400"/>
<dbReference type="GeneID" id="80452235"/>
<dbReference type="Pfam" id="PF06013">
    <property type="entry name" value="WXG100"/>
    <property type="match status" value="1"/>
</dbReference>
<evidence type="ECO:0000313" key="2">
    <source>
        <dbReference type="EMBL" id="BAU99582.1"/>
    </source>
</evidence>
<proteinExistence type="inferred from homology"/>
<organism evidence="2 3">
    <name type="scientific">Aurantimicrobium minutum</name>
    <dbReference type="NCBI Taxonomy" id="708131"/>
    <lineage>
        <taxon>Bacteria</taxon>
        <taxon>Bacillati</taxon>
        <taxon>Actinomycetota</taxon>
        <taxon>Actinomycetes</taxon>
        <taxon>Micrococcales</taxon>
        <taxon>Microbacteriaceae</taxon>
        <taxon>Aurantimicrobium</taxon>
    </lineage>
</organism>
<dbReference type="InterPro" id="IPR010310">
    <property type="entry name" value="T7SS_ESAT-6-like"/>
</dbReference>
<sequence length="96" mass="10377">MPMFHVDSDAVSTASAQAQQSIARIQSEVTALHAQLTNLQSSWSGSAATAFQAVVSEWRSTAARVDENLNSINHALSLAAQHYMDIELATARMFRG</sequence>
<dbReference type="SUPFAM" id="SSF140453">
    <property type="entry name" value="EsxAB dimer-like"/>
    <property type="match status" value="1"/>
</dbReference>
<dbReference type="InterPro" id="IPR036689">
    <property type="entry name" value="ESAT-6-like_sf"/>
</dbReference>
<protein>
    <recommendedName>
        <fullName evidence="1">ESAT-6-like protein</fullName>
    </recommendedName>
</protein>
<dbReference type="AlphaFoldDB" id="A0A173LXK2"/>
<evidence type="ECO:0000256" key="1">
    <source>
        <dbReference type="RuleBase" id="RU362001"/>
    </source>
</evidence>
<name>A0A173LXK2_9MICO</name>
<dbReference type="RefSeq" id="WP_096382166.1">
    <property type="nucleotide sequence ID" value="NZ_AP017457.1"/>
</dbReference>
<dbReference type="Gene3D" id="1.10.287.1060">
    <property type="entry name" value="ESAT-6-like"/>
    <property type="match status" value="1"/>
</dbReference>
<dbReference type="EMBL" id="AP017457">
    <property type="protein sequence ID" value="BAU99582.1"/>
    <property type="molecule type" value="Genomic_DNA"/>
</dbReference>
<dbReference type="Proteomes" id="UP000243847">
    <property type="component" value="Chromosome sequence1"/>
</dbReference>